<feature type="compositionally biased region" description="Basic and acidic residues" evidence="8">
    <location>
        <begin position="217"/>
        <end position="244"/>
    </location>
</feature>
<evidence type="ECO:0000259" key="10">
    <source>
        <dbReference type="PROSITE" id="PS51263"/>
    </source>
</evidence>
<evidence type="ECO:0000256" key="6">
    <source>
        <dbReference type="ARBA" id="ARBA00038052"/>
    </source>
</evidence>
<dbReference type="Pfam" id="PF00241">
    <property type="entry name" value="Cofilin_ADF"/>
    <property type="match status" value="1"/>
</dbReference>
<dbReference type="PANTHER" id="PTHR10829:SF25">
    <property type="entry name" value="DREBRIN-LIKE PROTEIN"/>
    <property type="match status" value="1"/>
</dbReference>
<dbReference type="Gene3D" id="2.30.30.40">
    <property type="entry name" value="SH3 Domains"/>
    <property type="match status" value="2"/>
</dbReference>
<comment type="similarity">
    <text evidence="6">Belongs to the actin-binding proteins ADF family. Coactosin subfamily.</text>
</comment>
<keyword evidence="4" id="KW-0009">Actin-binding</keyword>
<dbReference type="InterPro" id="IPR002108">
    <property type="entry name" value="ADF-H"/>
</dbReference>
<dbReference type="GO" id="GO:0005884">
    <property type="term" value="C:actin filament"/>
    <property type="evidence" value="ECO:0007669"/>
    <property type="project" value="TreeGrafter"/>
</dbReference>
<organism evidence="11 12">
    <name type="scientific">Hesseltinella vesiculosa</name>
    <dbReference type="NCBI Taxonomy" id="101127"/>
    <lineage>
        <taxon>Eukaryota</taxon>
        <taxon>Fungi</taxon>
        <taxon>Fungi incertae sedis</taxon>
        <taxon>Mucoromycota</taxon>
        <taxon>Mucoromycotina</taxon>
        <taxon>Mucoromycetes</taxon>
        <taxon>Mucorales</taxon>
        <taxon>Cunninghamellaceae</taxon>
        <taxon>Hesseltinella</taxon>
    </lineage>
</organism>
<dbReference type="SMART" id="SM00102">
    <property type="entry name" value="ADF"/>
    <property type="match status" value="1"/>
</dbReference>
<feature type="compositionally biased region" description="Basic and acidic residues" evidence="8">
    <location>
        <begin position="266"/>
        <end position="371"/>
    </location>
</feature>
<evidence type="ECO:0000259" key="9">
    <source>
        <dbReference type="PROSITE" id="PS50002"/>
    </source>
</evidence>
<evidence type="ECO:0000256" key="7">
    <source>
        <dbReference type="PROSITE-ProRule" id="PRU00192"/>
    </source>
</evidence>
<dbReference type="PRINTS" id="PR00452">
    <property type="entry name" value="SH3DOMAIN"/>
</dbReference>
<keyword evidence="5" id="KW-0206">Cytoskeleton</keyword>
<dbReference type="CDD" id="cd11281">
    <property type="entry name" value="ADF_drebrin_like"/>
    <property type="match status" value="1"/>
</dbReference>
<dbReference type="AlphaFoldDB" id="A0A1X2GY41"/>
<evidence type="ECO:0000256" key="2">
    <source>
        <dbReference type="ARBA" id="ARBA00022443"/>
    </source>
</evidence>
<evidence type="ECO:0000256" key="4">
    <source>
        <dbReference type="ARBA" id="ARBA00023203"/>
    </source>
</evidence>
<keyword evidence="3" id="KW-0963">Cytoplasm</keyword>
<dbReference type="InterPro" id="IPR036028">
    <property type="entry name" value="SH3-like_dom_sf"/>
</dbReference>
<dbReference type="PROSITE" id="PS50002">
    <property type="entry name" value="SH3"/>
    <property type="match status" value="2"/>
</dbReference>
<dbReference type="Pfam" id="PF14604">
    <property type="entry name" value="SH3_9"/>
    <property type="match status" value="2"/>
</dbReference>
<feature type="domain" description="ADF-H" evidence="10">
    <location>
        <begin position="6"/>
        <end position="135"/>
    </location>
</feature>
<dbReference type="GO" id="GO:0030864">
    <property type="term" value="C:cortical actin cytoskeleton"/>
    <property type="evidence" value="ECO:0007669"/>
    <property type="project" value="TreeGrafter"/>
</dbReference>
<dbReference type="GO" id="GO:0030427">
    <property type="term" value="C:site of polarized growth"/>
    <property type="evidence" value="ECO:0007669"/>
    <property type="project" value="TreeGrafter"/>
</dbReference>
<dbReference type="InterPro" id="IPR001452">
    <property type="entry name" value="SH3_domain"/>
</dbReference>
<comment type="caution">
    <text evidence="11">The sequence shown here is derived from an EMBL/GenBank/DDBJ whole genome shotgun (WGS) entry which is preliminary data.</text>
</comment>
<evidence type="ECO:0008006" key="13">
    <source>
        <dbReference type="Google" id="ProtNLM"/>
    </source>
</evidence>
<evidence type="ECO:0000256" key="3">
    <source>
        <dbReference type="ARBA" id="ARBA00022490"/>
    </source>
</evidence>
<name>A0A1X2GY41_9FUNG</name>
<keyword evidence="2 7" id="KW-0728">SH3 domain</keyword>
<evidence type="ECO:0000256" key="8">
    <source>
        <dbReference type="SAM" id="MobiDB-lite"/>
    </source>
</evidence>
<dbReference type="Proteomes" id="UP000242146">
    <property type="component" value="Unassembled WGS sequence"/>
</dbReference>
<dbReference type="OrthoDB" id="5971719at2759"/>
<evidence type="ECO:0000313" key="11">
    <source>
        <dbReference type="EMBL" id="ORX63006.1"/>
    </source>
</evidence>
<comment type="subcellular location">
    <subcellularLocation>
        <location evidence="1">Cytoplasm</location>
        <location evidence="1">Cytoskeleton</location>
    </subcellularLocation>
</comment>
<dbReference type="FunFam" id="3.40.20.10:FF:000018">
    <property type="entry name" value="Coactosin-like 1"/>
    <property type="match status" value="1"/>
</dbReference>
<gene>
    <name evidence="11" type="ORF">DM01DRAFT_1331103</name>
</gene>
<accession>A0A1X2GY41</accession>
<dbReference type="CDD" id="cd11819">
    <property type="entry name" value="SH3_Cortactin_like"/>
    <property type="match status" value="2"/>
</dbReference>
<dbReference type="PRINTS" id="PR00499">
    <property type="entry name" value="P67PHOX"/>
</dbReference>
<dbReference type="EMBL" id="MCGT01000001">
    <property type="protein sequence ID" value="ORX63006.1"/>
    <property type="molecule type" value="Genomic_DNA"/>
</dbReference>
<dbReference type="SUPFAM" id="SSF50044">
    <property type="entry name" value="SH3-domain"/>
    <property type="match status" value="2"/>
</dbReference>
<feature type="region of interest" description="Disordered" evidence="8">
    <location>
        <begin position="176"/>
        <end position="383"/>
    </location>
</feature>
<dbReference type="Gene3D" id="3.40.20.10">
    <property type="entry name" value="Severin"/>
    <property type="match status" value="1"/>
</dbReference>
<reference evidence="11 12" key="1">
    <citation type="submission" date="2016-07" db="EMBL/GenBank/DDBJ databases">
        <title>Pervasive Adenine N6-methylation of Active Genes in Fungi.</title>
        <authorList>
            <consortium name="DOE Joint Genome Institute"/>
            <person name="Mondo S.J."/>
            <person name="Dannebaum R.O."/>
            <person name="Kuo R.C."/>
            <person name="Labutti K."/>
            <person name="Haridas S."/>
            <person name="Kuo A."/>
            <person name="Salamov A."/>
            <person name="Ahrendt S.R."/>
            <person name="Lipzen A."/>
            <person name="Sullivan W."/>
            <person name="Andreopoulos W.B."/>
            <person name="Clum A."/>
            <person name="Lindquist E."/>
            <person name="Daum C."/>
            <person name="Ramamoorthy G.K."/>
            <person name="Gryganskyi A."/>
            <person name="Culley D."/>
            <person name="Magnuson J.K."/>
            <person name="James T.Y."/>
            <person name="O'Malley M.A."/>
            <person name="Stajich J.E."/>
            <person name="Spatafora J.W."/>
            <person name="Visel A."/>
            <person name="Grigoriev I.V."/>
        </authorList>
    </citation>
    <scope>NUCLEOTIDE SEQUENCE [LARGE SCALE GENOMIC DNA]</scope>
    <source>
        <strain evidence="11 12">NRRL 3301</strain>
    </source>
</reference>
<dbReference type="PROSITE" id="PS51263">
    <property type="entry name" value="ADF_H"/>
    <property type="match status" value="1"/>
</dbReference>
<evidence type="ECO:0000256" key="5">
    <source>
        <dbReference type="ARBA" id="ARBA00023212"/>
    </source>
</evidence>
<sequence>MGLQVNFSAHAKELQDAYQAVLSDTNPTNWLVYSYEKGTNDLKVQDTGDGGLEELFDEFSDGKIQYAFARVIDPNTQLQKYVFIGWCGTGVPESRKAFFNSHLNDVSKFFKSFHVQIQARDEADVEPELIMKRVAESSGAKYSVHKEQQRAMPRVVPVGSVYKKTEIPDIASMQKEAMKKESMPAPVGTNYRPVQTAPKPLNQRWGAGSTGLSDGAAKVRAEREQAEQEARERETAMQKERDAQARQASVEQERRAKEQEQLEQQRLAEDQRQREQQQQEEERRRAQEQQDARHRQEEDQRRAEEEQQAERQRQEAQRRQEEAERQRQQEEEAERQQQEAERQQLEAERQQQEAERQHQEAERQREEERLAAQHQAAATVPTSNVQGQSAVVLFGYDAGEANELSLAEGQVVINIEQVDEGWWFGTTEDGQQQGLFPANYVQLIEASEAPAVVPEPPAAVVHDQPETTQDLGQTAVALYDYDAGEENEISFREHDTITHIEFASDDWWQGVGPDGKSVGLFPANYVELHQ</sequence>
<dbReference type="GO" id="GO:0030833">
    <property type="term" value="P:regulation of actin filament polymerization"/>
    <property type="evidence" value="ECO:0007669"/>
    <property type="project" value="TreeGrafter"/>
</dbReference>
<protein>
    <recommendedName>
        <fullName evidence="13">Actin depolymerizing protein</fullName>
    </recommendedName>
</protein>
<dbReference type="SUPFAM" id="SSF55753">
    <property type="entry name" value="Actin depolymerizing proteins"/>
    <property type="match status" value="1"/>
</dbReference>
<dbReference type="GO" id="GO:0051015">
    <property type="term" value="F:actin filament binding"/>
    <property type="evidence" value="ECO:0007669"/>
    <property type="project" value="TreeGrafter"/>
</dbReference>
<proteinExistence type="inferred from homology"/>
<feature type="compositionally biased region" description="Basic and acidic residues" evidence="8">
    <location>
        <begin position="251"/>
        <end position="260"/>
    </location>
</feature>
<feature type="domain" description="SH3" evidence="9">
    <location>
        <begin position="470"/>
        <end position="530"/>
    </location>
</feature>
<keyword evidence="12" id="KW-1185">Reference proteome</keyword>
<dbReference type="STRING" id="101127.A0A1X2GY41"/>
<evidence type="ECO:0000256" key="1">
    <source>
        <dbReference type="ARBA" id="ARBA00004245"/>
    </source>
</evidence>
<dbReference type="InterPro" id="IPR029006">
    <property type="entry name" value="ADF-H/Gelsolin-like_dom_sf"/>
</dbReference>
<dbReference type="PANTHER" id="PTHR10829">
    <property type="entry name" value="CORTACTIN AND DREBRIN"/>
    <property type="match status" value="1"/>
</dbReference>
<feature type="domain" description="SH3" evidence="9">
    <location>
        <begin position="385"/>
        <end position="446"/>
    </location>
</feature>
<dbReference type="SMART" id="SM00326">
    <property type="entry name" value="SH3"/>
    <property type="match status" value="2"/>
</dbReference>
<evidence type="ECO:0000313" key="12">
    <source>
        <dbReference type="Proteomes" id="UP000242146"/>
    </source>
</evidence>